<dbReference type="EMBL" id="SPQT01000063">
    <property type="protein sequence ID" value="TFV36582.1"/>
    <property type="molecule type" value="Genomic_DNA"/>
</dbReference>
<dbReference type="Pfam" id="PF08240">
    <property type="entry name" value="ADH_N"/>
    <property type="match status" value="1"/>
</dbReference>
<evidence type="ECO:0000259" key="3">
    <source>
        <dbReference type="SMART" id="SM00829"/>
    </source>
</evidence>
<dbReference type="SUPFAM" id="SSF51735">
    <property type="entry name" value="NAD(P)-binding Rossmann-fold domains"/>
    <property type="match status" value="1"/>
</dbReference>
<dbReference type="AlphaFoldDB" id="A0A4Y9L416"/>
<dbReference type="GO" id="GO:0016651">
    <property type="term" value="F:oxidoreductase activity, acting on NAD(P)H"/>
    <property type="evidence" value="ECO:0007669"/>
    <property type="project" value="TreeGrafter"/>
</dbReference>
<keyword evidence="5" id="KW-1185">Reference proteome</keyword>
<dbReference type="Gene3D" id="3.90.180.10">
    <property type="entry name" value="Medium-chain alcohol dehydrogenases, catalytic domain"/>
    <property type="match status" value="1"/>
</dbReference>
<sequence>MAFRTDTLEEVSLPDPVAGAGQVLIRNRAAGVNNIDLLIRQGLLPAEATPLPHVLGVEGAGVIQDIGAGVDGLSIGDRVIWLGNLGAGGYAPFTAIDATYVAKIADTISFEVAAAAPVAYATARNTIFSYGAPDTGAWVLVHSAAGGVGVAALQVARNAGLRTIALTSSGKLDFALSQGATVAIDRSARDVVHQILDITGGQGVALSLNSVGGPTILRDLRVLSDFGQIISFGHLGGAPEGTAVDLLTPYFNKSIGIRSSDLYTLWRTRKDAFKAMLQQIATDLETCAINPQVHCVLPSAEAIIAHEGLKSGRAMGKFVLRHDP</sequence>
<dbReference type="SUPFAM" id="SSF50129">
    <property type="entry name" value="GroES-like"/>
    <property type="match status" value="1"/>
</dbReference>
<evidence type="ECO:0000256" key="2">
    <source>
        <dbReference type="ARBA" id="ARBA00023002"/>
    </source>
</evidence>
<dbReference type="Pfam" id="PF00107">
    <property type="entry name" value="ADH_zinc_N"/>
    <property type="match status" value="1"/>
</dbReference>
<dbReference type="SMART" id="SM00829">
    <property type="entry name" value="PKS_ER"/>
    <property type="match status" value="1"/>
</dbReference>
<evidence type="ECO:0000313" key="5">
    <source>
        <dbReference type="Proteomes" id="UP000297966"/>
    </source>
</evidence>
<dbReference type="InterPro" id="IPR011032">
    <property type="entry name" value="GroES-like_sf"/>
</dbReference>
<dbReference type="InterPro" id="IPR036291">
    <property type="entry name" value="NAD(P)-bd_dom_sf"/>
</dbReference>
<dbReference type="Proteomes" id="UP000297966">
    <property type="component" value="Unassembled WGS sequence"/>
</dbReference>
<gene>
    <name evidence="4" type="ORF">E4K65_45030</name>
</gene>
<proteinExistence type="predicted"/>
<dbReference type="PANTHER" id="PTHR48106">
    <property type="entry name" value="QUINONE OXIDOREDUCTASE PIG3-RELATED"/>
    <property type="match status" value="1"/>
</dbReference>
<feature type="domain" description="Enoyl reductase (ER)" evidence="3">
    <location>
        <begin position="4"/>
        <end position="320"/>
    </location>
</feature>
<keyword evidence="2" id="KW-0560">Oxidoreductase</keyword>
<accession>A0A4Y9L416</accession>
<keyword evidence="1" id="KW-0521">NADP</keyword>
<evidence type="ECO:0000313" key="4">
    <source>
        <dbReference type="EMBL" id="TFV36582.1"/>
    </source>
</evidence>
<protein>
    <submittedName>
        <fullName evidence="4">Zinc-binding alcohol dehydrogenase family protein</fullName>
    </submittedName>
</protein>
<dbReference type="InterPro" id="IPR013149">
    <property type="entry name" value="ADH-like_C"/>
</dbReference>
<evidence type="ECO:0000256" key="1">
    <source>
        <dbReference type="ARBA" id="ARBA00022857"/>
    </source>
</evidence>
<dbReference type="Gene3D" id="3.40.50.720">
    <property type="entry name" value="NAD(P)-binding Rossmann-like Domain"/>
    <property type="match status" value="1"/>
</dbReference>
<organism evidence="4 5">
    <name type="scientific">Bradyrhizobium niftali</name>
    <dbReference type="NCBI Taxonomy" id="2560055"/>
    <lineage>
        <taxon>Bacteria</taxon>
        <taxon>Pseudomonadati</taxon>
        <taxon>Pseudomonadota</taxon>
        <taxon>Alphaproteobacteria</taxon>
        <taxon>Hyphomicrobiales</taxon>
        <taxon>Nitrobacteraceae</taxon>
        <taxon>Bradyrhizobium</taxon>
    </lineage>
</organism>
<dbReference type="OrthoDB" id="9805883at2"/>
<comment type="caution">
    <text evidence="4">The sequence shown here is derived from an EMBL/GenBank/DDBJ whole genome shotgun (WGS) entry which is preliminary data.</text>
</comment>
<dbReference type="InterPro" id="IPR020843">
    <property type="entry name" value="ER"/>
</dbReference>
<dbReference type="GO" id="GO:0070402">
    <property type="term" value="F:NADPH binding"/>
    <property type="evidence" value="ECO:0007669"/>
    <property type="project" value="TreeGrafter"/>
</dbReference>
<dbReference type="InterPro" id="IPR013154">
    <property type="entry name" value="ADH-like_N"/>
</dbReference>
<reference evidence="4 5" key="1">
    <citation type="submission" date="2019-03" db="EMBL/GenBank/DDBJ databases">
        <title>Bradyrhizobium diversity isolated from nodules of Chamaecrista fasciculata.</title>
        <authorList>
            <person name="Klepa M.S."/>
            <person name="Urquiaga M.O."/>
            <person name="Hungria M."/>
            <person name="Delamuta J.R."/>
        </authorList>
    </citation>
    <scope>NUCLEOTIDE SEQUENCE [LARGE SCALE GENOMIC DNA]</scope>
    <source>
        <strain evidence="4 5">CNPSo 3448</strain>
    </source>
</reference>
<name>A0A4Y9L416_9BRAD</name>